<dbReference type="EMBL" id="CATOUU010000938">
    <property type="protein sequence ID" value="CAI9961264.1"/>
    <property type="molecule type" value="Genomic_DNA"/>
</dbReference>
<reference evidence="1" key="1">
    <citation type="submission" date="2023-06" db="EMBL/GenBank/DDBJ databases">
        <authorList>
            <person name="Kurt Z."/>
        </authorList>
    </citation>
    <scope>NUCLEOTIDE SEQUENCE</scope>
</reference>
<reference evidence="2 3" key="2">
    <citation type="submission" date="2024-07" db="EMBL/GenBank/DDBJ databases">
        <authorList>
            <person name="Akdeniz Z."/>
        </authorList>
    </citation>
    <scope>NUCLEOTIDE SEQUENCE [LARGE SCALE GENOMIC DNA]</scope>
</reference>
<dbReference type="EMBL" id="CAXDID020000243">
    <property type="protein sequence ID" value="CAL6063060.1"/>
    <property type="molecule type" value="Genomic_DNA"/>
</dbReference>
<keyword evidence="3" id="KW-1185">Reference proteome</keyword>
<protein>
    <submittedName>
        <fullName evidence="2">Hypothetical_protein</fullName>
    </submittedName>
</protein>
<evidence type="ECO:0000313" key="1">
    <source>
        <dbReference type="EMBL" id="CAI9961264.1"/>
    </source>
</evidence>
<accession>A0AA86QXD9</accession>
<dbReference type="Proteomes" id="UP001642409">
    <property type="component" value="Unassembled WGS sequence"/>
</dbReference>
<evidence type="ECO:0000313" key="2">
    <source>
        <dbReference type="EMBL" id="CAL6063060.1"/>
    </source>
</evidence>
<gene>
    <name evidence="1" type="ORF">HINF_LOCUS48909</name>
    <name evidence="2" type="ORF">HINF_LOCUS50625</name>
</gene>
<name>A0AA86QXD9_9EUKA</name>
<proteinExistence type="predicted"/>
<sequence length="125" mass="14058">MIIIALSLSCYAEDQSLLKCEMTSTIYHNNIYLELTSGCIQEYTNSEVSVTFVVDILSFNQIVKIQSDITKITFTCEDTEVSRISQCEQQLKDVVNSTRGQLLINANDLSGVYSKYPVLVTVDEQ</sequence>
<comment type="caution">
    <text evidence="1">The sequence shown here is derived from an EMBL/GenBank/DDBJ whole genome shotgun (WGS) entry which is preliminary data.</text>
</comment>
<evidence type="ECO:0000313" key="3">
    <source>
        <dbReference type="Proteomes" id="UP001642409"/>
    </source>
</evidence>
<organism evidence="1">
    <name type="scientific">Hexamita inflata</name>
    <dbReference type="NCBI Taxonomy" id="28002"/>
    <lineage>
        <taxon>Eukaryota</taxon>
        <taxon>Metamonada</taxon>
        <taxon>Diplomonadida</taxon>
        <taxon>Hexamitidae</taxon>
        <taxon>Hexamitinae</taxon>
        <taxon>Hexamita</taxon>
    </lineage>
</organism>
<dbReference type="AlphaFoldDB" id="A0AA86QXD9"/>